<evidence type="ECO:0000313" key="6">
    <source>
        <dbReference type="Proteomes" id="UP000030746"/>
    </source>
</evidence>
<keyword evidence="2" id="KW-0539">Nucleus</keyword>
<dbReference type="InterPro" id="IPR041993">
    <property type="entry name" value="GPKOW_KOW1"/>
</dbReference>
<dbReference type="SMART" id="SM00443">
    <property type="entry name" value="G_patch"/>
    <property type="match status" value="1"/>
</dbReference>
<dbReference type="InterPro" id="IPR000467">
    <property type="entry name" value="G_patch_dom"/>
</dbReference>
<sequence length="300" mass="33382">MADNDESVKSGLSFGFSKKINSKKLQKSAVSEDIASEDHSKDFVTSLEGKEVKSTKPKQDRSSKKYVIPLIKENKWRTSGNEMDDKAAKEIIEDSSKSNENWVDRGGDGVDPNLQVPLLMKNRVPAGFETDEKLNVVLRPDAPDTVDYEEIPIDHFGKAMLRGMGWEEGKGIGKNEKAIAPYEAVMRTKGLGLGADKKQPTGENGNNSESNEKSQDQNIDMKKGSHCVFLKGSNKDMYGTIEGIDEDNARVMVKIAITGKTDTLSQFSIKLVSKKEFDKYSKYINKGKADRFKEDEKKAK</sequence>
<dbReference type="InterPro" id="IPR045166">
    <property type="entry name" value="Spp2-like"/>
</dbReference>
<dbReference type="AlphaFoldDB" id="V4ALK7"/>
<dbReference type="STRING" id="225164.V4ALK7"/>
<dbReference type="Pfam" id="PF12656">
    <property type="entry name" value="G-patch_2"/>
    <property type="match status" value="1"/>
</dbReference>
<dbReference type="OMA" id="HELVITM"/>
<dbReference type="CDD" id="cd13152">
    <property type="entry name" value="KOW_GPKOW_A"/>
    <property type="match status" value="1"/>
</dbReference>
<evidence type="ECO:0000256" key="1">
    <source>
        <dbReference type="ARBA" id="ARBA00004123"/>
    </source>
</evidence>
<dbReference type="OrthoDB" id="5577072at2759"/>
<protein>
    <recommendedName>
        <fullName evidence="4">G-patch domain-containing protein</fullName>
    </recommendedName>
</protein>
<dbReference type="GO" id="GO:0003676">
    <property type="term" value="F:nucleic acid binding"/>
    <property type="evidence" value="ECO:0007669"/>
    <property type="project" value="InterPro"/>
</dbReference>
<dbReference type="RefSeq" id="XP_009054755.1">
    <property type="nucleotide sequence ID" value="XM_009056507.1"/>
</dbReference>
<feature type="non-terminal residue" evidence="5">
    <location>
        <position position="300"/>
    </location>
</feature>
<dbReference type="PANTHER" id="PTHR15818:SF2">
    <property type="entry name" value="G-PATCH DOMAIN AND KOW MOTIFS-CONTAINING PROTEIN"/>
    <property type="match status" value="1"/>
</dbReference>
<dbReference type="EMBL" id="KB201802">
    <property type="protein sequence ID" value="ESO94471.1"/>
    <property type="molecule type" value="Genomic_DNA"/>
</dbReference>
<dbReference type="KEGG" id="lgi:LOTGIDRAFT_118225"/>
<organism evidence="5 6">
    <name type="scientific">Lottia gigantea</name>
    <name type="common">Giant owl limpet</name>
    <dbReference type="NCBI Taxonomy" id="225164"/>
    <lineage>
        <taxon>Eukaryota</taxon>
        <taxon>Metazoa</taxon>
        <taxon>Spiralia</taxon>
        <taxon>Lophotrochozoa</taxon>
        <taxon>Mollusca</taxon>
        <taxon>Gastropoda</taxon>
        <taxon>Patellogastropoda</taxon>
        <taxon>Lottioidea</taxon>
        <taxon>Lottiidae</taxon>
        <taxon>Lottia</taxon>
    </lineage>
</organism>
<reference evidence="5 6" key="1">
    <citation type="journal article" date="2013" name="Nature">
        <title>Insights into bilaterian evolution from three spiralian genomes.</title>
        <authorList>
            <person name="Simakov O."/>
            <person name="Marletaz F."/>
            <person name="Cho S.J."/>
            <person name="Edsinger-Gonzales E."/>
            <person name="Havlak P."/>
            <person name="Hellsten U."/>
            <person name="Kuo D.H."/>
            <person name="Larsson T."/>
            <person name="Lv J."/>
            <person name="Arendt D."/>
            <person name="Savage R."/>
            <person name="Osoegawa K."/>
            <person name="de Jong P."/>
            <person name="Grimwood J."/>
            <person name="Chapman J.A."/>
            <person name="Shapiro H."/>
            <person name="Aerts A."/>
            <person name="Otillar R.P."/>
            <person name="Terry A.Y."/>
            <person name="Boore J.L."/>
            <person name="Grigoriev I.V."/>
            <person name="Lindberg D.R."/>
            <person name="Seaver E.C."/>
            <person name="Weisblat D.A."/>
            <person name="Putnam N.H."/>
            <person name="Rokhsar D.S."/>
        </authorList>
    </citation>
    <scope>NUCLEOTIDE SEQUENCE [LARGE SCALE GENOMIC DNA]</scope>
</reference>
<evidence type="ECO:0000256" key="2">
    <source>
        <dbReference type="ARBA" id="ARBA00023242"/>
    </source>
</evidence>
<dbReference type="GeneID" id="20231595"/>
<dbReference type="GO" id="GO:0000398">
    <property type="term" value="P:mRNA splicing, via spliceosome"/>
    <property type="evidence" value="ECO:0007669"/>
    <property type="project" value="InterPro"/>
</dbReference>
<dbReference type="PANTHER" id="PTHR15818">
    <property type="entry name" value="G PATCH AND KOW-CONTAINING"/>
    <property type="match status" value="1"/>
</dbReference>
<dbReference type="InterPro" id="IPR026822">
    <property type="entry name" value="Spp2/MOS2_G-patch"/>
</dbReference>
<evidence type="ECO:0000256" key="3">
    <source>
        <dbReference type="SAM" id="MobiDB-lite"/>
    </source>
</evidence>
<feature type="domain" description="G-patch" evidence="4">
    <location>
        <begin position="153"/>
        <end position="198"/>
    </location>
</feature>
<dbReference type="Proteomes" id="UP000030746">
    <property type="component" value="Unassembled WGS sequence"/>
</dbReference>
<feature type="compositionally biased region" description="Basic and acidic residues" evidence="3">
    <location>
        <begin position="36"/>
        <end position="63"/>
    </location>
</feature>
<feature type="region of interest" description="Disordered" evidence="3">
    <location>
        <begin position="192"/>
        <end position="220"/>
    </location>
</feature>
<dbReference type="GO" id="GO:0005681">
    <property type="term" value="C:spliceosomal complex"/>
    <property type="evidence" value="ECO:0007669"/>
    <property type="project" value="TreeGrafter"/>
</dbReference>
<evidence type="ECO:0000313" key="5">
    <source>
        <dbReference type="EMBL" id="ESO94471.1"/>
    </source>
</evidence>
<proteinExistence type="predicted"/>
<feature type="compositionally biased region" description="Basic and acidic residues" evidence="3">
    <location>
        <begin position="210"/>
        <end position="220"/>
    </location>
</feature>
<accession>V4ALK7</accession>
<dbReference type="CTD" id="20231595"/>
<comment type="subcellular location">
    <subcellularLocation>
        <location evidence="1">Nucleus</location>
    </subcellularLocation>
</comment>
<evidence type="ECO:0000259" key="4">
    <source>
        <dbReference type="PROSITE" id="PS50174"/>
    </source>
</evidence>
<feature type="region of interest" description="Disordered" evidence="3">
    <location>
        <begin position="22"/>
        <end position="63"/>
    </location>
</feature>
<gene>
    <name evidence="5" type="ORF">LOTGIDRAFT_118225</name>
</gene>
<dbReference type="HOGENOM" id="CLU_070594_0_0_1"/>
<name>V4ALK7_LOTGI</name>
<keyword evidence="6" id="KW-1185">Reference proteome</keyword>
<dbReference type="PROSITE" id="PS50174">
    <property type="entry name" value="G_PATCH"/>
    <property type="match status" value="1"/>
</dbReference>